<protein>
    <recommendedName>
        <fullName evidence="4">Coiled-coil protein</fullName>
    </recommendedName>
</protein>
<feature type="transmembrane region" description="Helical" evidence="1">
    <location>
        <begin position="365"/>
        <end position="384"/>
    </location>
</feature>
<keyword evidence="1" id="KW-0472">Membrane</keyword>
<feature type="transmembrane region" description="Helical" evidence="1">
    <location>
        <begin position="339"/>
        <end position="359"/>
    </location>
</feature>
<keyword evidence="3" id="KW-1185">Reference proteome</keyword>
<proteinExistence type="predicted"/>
<dbReference type="STRING" id="45076.Lwor_0560"/>
<evidence type="ECO:0000313" key="3">
    <source>
        <dbReference type="Proteomes" id="UP000054662"/>
    </source>
</evidence>
<evidence type="ECO:0000313" key="2">
    <source>
        <dbReference type="EMBL" id="KTD81522.1"/>
    </source>
</evidence>
<keyword evidence="1" id="KW-1133">Transmembrane helix</keyword>
<evidence type="ECO:0000256" key="1">
    <source>
        <dbReference type="SAM" id="Phobius"/>
    </source>
</evidence>
<reference evidence="2 3" key="1">
    <citation type="submission" date="2015-11" db="EMBL/GenBank/DDBJ databases">
        <title>Genomic analysis of 38 Legionella species identifies large and diverse effector repertoires.</title>
        <authorList>
            <person name="Burstein D."/>
            <person name="Amaro F."/>
            <person name="Zusman T."/>
            <person name="Lifshitz Z."/>
            <person name="Cohen O."/>
            <person name="Gilbert J.A."/>
            <person name="Pupko T."/>
            <person name="Shuman H.A."/>
            <person name="Segal G."/>
        </authorList>
    </citation>
    <scope>NUCLEOTIDE SEQUENCE [LARGE SCALE GENOMIC DNA]</scope>
    <source>
        <strain evidence="2 3">ATCC 49508</strain>
    </source>
</reference>
<dbReference type="AlphaFoldDB" id="A0A0W1AJR0"/>
<comment type="caution">
    <text evidence="2">The sequence shown here is derived from an EMBL/GenBank/DDBJ whole genome shotgun (WGS) entry which is preliminary data.</text>
</comment>
<evidence type="ECO:0008006" key="4">
    <source>
        <dbReference type="Google" id="ProtNLM"/>
    </source>
</evidence>
<organism evidence="2 3">
    <name type="scientific">Legionella worsleiensis</name>
    <dbReference type="NCBI Taxonomy" id="45076"/>
    <lineage>
        <taxon>Bacteria</taxon>
        <taxon>Pseudomonadati</taxon>
        <taxon>Pseudomonadota</taxon>
        <taxon>Gammaproteobacteria</taxon>
        <taxon>Legionellales</taxon>
        <taxon>Legionellaceae</taxon>
        <taxon>Legionella</taxon>
    </lineage>
</organism>
<accession>A0A0W1AJR0</accession>
<dbReference type="EMBL" id="LNZC01000004">
    <property type="protein sequence ID" value="KTD81522.1"/>
    <property type="molecule type" value="Genomic_DNA"/>
</dbReference>
<keyword evidence="1" id="KW-0812">Transmembrane</keyword>
<feature type="transmembrane region" description="Helical" evidence="1">
    <location>
        <begin position="251"/>
        <end position="268"/>
    </location>
</feature>
<sequence length="440" mass="51205">MPVILRLRSIVPDLPQMAEGNSLQWSFDKRIKLLGSDFYKKIVLHHPVLNMEYSILCHQIRHHFDHPKQINAKQVIGELQTALMLAQLLEEIYLNYLVVPREVERLRRHQQIYKALLEDMAGMTFLPEERIKNPEQPEFSFAQYIRDNTAQLNWLRLFLTRTKRFLNFLNLVVTGSPQYKEFVRLMDFYTNPFFDYIAWCFFIPRLTTNLFLLAKHSIAWSDVNALEQELDWHIRFQAQIQRRWFELGNDLVWVGVGLLNCFVLVGALAPLSFYFTMIAFAFDVANASLRMFIELNRLYGVQNDYKKIYLACDDDVTKNAIEEYQHFLKHRIEFETLRLGLVLAGTVAVFWAMCLALPFLAANAVIPFIGAVSLIAIWMASFALTRNLEQFRPNDTVEKPSGVTRFGVFAKNNNDQVKGDTVLENTADLPSDDRTSLRYG</sequence>
<name>A0A0W1AJR0_9GAMM</name>
<dbReference type="Proteomes" id="UP000054662">
    <property type="component" value="Unassembled WGS sequence"/>
</dbReference>
<dbReference type="PATRIC" id="fig|45076.6.peg.619"/>
<gene>
    <name evidence="2" type="ORF">Lwor_0560</name>
</gene>